<dbReference type="OrthoDB" id="3182027at2"/>
<evidence type="ECO:0000256" key="7">
    <source>
        <dbReference type="RuleBase" id="RU004168"/>
    </source>
</evidence>
<evidence type="ECO:0000256" key="1">
    <source>
        <dbReference type="ARBA" id="ARBA00005614"/>
    </source>
</evidence>
<evidence type="ECO:0000256" key="5">
    <source>
        <dbReference type="PROSITE-ProRule" id="PRU00520"/>
    </source>
</evidence>
<feature type="domain" description="Acylphosphatase-like" evidence="8">
    <location>
        <begin position="7"/>
        <end position="92"/>
    </location>
</feature>
<dbReference type="InterPro" id="IPR017968">
    <property type="entry name" value="Acylphosphatase_CS"/>
</dbReference>
<dbReference type="InterPro" id="IPR001792">
    <property type="entry name" value="Acylphosphatase-like_dom"/>
</dbReference>
<dbReference type="InterPro" id="IPR036046">
    <property type="entry name" value="Acylphosphatase-like_dom_sf"/>
</dbReference>
<dbReference type="PANTHER" id="PTHR47268:SF4">
    <property type="entry name" value="ACYLPHOSPHATASE"/>
    <property type="match status" value="1"/>
</dbReference>
<dbReference type="EMBL" id="CP017146">
    <property type="protein sequence ID" value="QHO70082.1"/>
    <property type="molecule type" value="Genomic_DNA"/>
</dbReference>
<evidence type="ECO:0000313" key="9">
    <source>
        <dbReference type="EMBL" id="QHO70082.1"/>
    </source>
</evidence>
<reference evidence="9 10" key="1">
    <citation type="submission" date="2016-09" db="EMBL/GenBank/DDBJ databases">
        <title>Complete genome sequence of microbes from the polar regions.</title>
        <authorList>
            <person name="Liao L."/>
            <person name="Chen B."/>
        </authorList>
    </citation>
    <scope>NUCLEOTIDE SEQUENCE [LARGE SCALE GENOMIC DNA]</scope>
    <source>
        <strain evidence="9 10">ZS314</strain>
    </source>
</reference>
<organism evidence="9 10">
    <name type="scientific">Marisediminicola antarctica</name>
    <dbReference type="NCBI Taxonomy" id="674079"/>
    <lineage>
        <taxon>Bacteria</taxon>
        <taxon>Bacillati</taxon>
        <taxon>Actinomycetota</taxon>
        <taxon>Actinomycetes</taxon>
        <taxon>Micrococcales</taxon>
        <taxon>Microbacteriaceae</taxon>
        <taxon>Marisediminicola</taxon>
    </lineage>
</organism>
<evidence type="ECO:0000256" key="6">
    <source>
        <dbReference type="RuleBase" id="RU000553"/>
    </source>
</evidence>
<keyword evidence="5 6" id="KW-0378">Hydrolase</keyword>
<dbReference type="PRINTS" id="PR00112">
    <property type="entry name" value="ACYLPHPHTASE"/>
</dbReference>
<dbReference type="Pfam" id="PF00708">
    <property type="entry name" value="Acylphosphatase"/>
    <property type="match status" value="1"/>
</dbReference>
<dbReference type="PANTHER" id="PTHR47268">
    <property type="entry name" value="ACYLPHOSPHATASE"/>
    <property type="match status" value="1"/>
</dbReference>
<accession>A0A7L5AJ38</accession>
<feature type="active site" evidence="5">
    <location>
        <position position="22"/>
    </location>
</feature>
<keyword evidence="10" id="KW-1185">Reference proteome</keyword>
<gene>
    <name evidence="9" type="ORF">BHD05_10955</name>
</gene>
<comment type="catalytic activity">
    <reaction evidence="4 5 6">
        <text>an acyl phosphate + H2O = a carboxylate + phosphate + H(+)</text>
        <dbReference type="Rhea" id="RHEA:14965"/>
        <dbReference type="ChEBI" id="CHEBI:15377"/>
        <dbReference type="ChEBI" id="CHEBI:15378"/>
        <dbReference type="ChEBI" id="CHEBI:29067"/>
        <dbReference type="ChEBI" id="CHEBI:43474"/>
        <dbReference type="ChEBI" id="CHEBI:59918"/>
        <dbReference type="EC" id="3.6.1.7"/>
    </reaction>
</comment>
<dbReference type="PROSITE" id="PS00151">
    <property type="entry name" value="ACYLPHOSPHATASE_2"/>
    <property type="match status" value="1"/>
</dbReference>
<dbReference type="InterPro" id="IPR020456">
    <property type="entry name" value="Acylphosphatase"/>
</dbReference>
<evidence type="ECO:0000313" key="10">
    <source>
        <dbReference type="Proteomes" id="UP000464507"/>
    </source>
</evidence>
<dbReference type="SUPFAM" id="SSF54975">
    <property type="entry name" value="Acylphosphatase/BLUF domain-like"/>
    <property type="match status" value="1"/>
</dbReference>
<dbReference type="AlphaFoldDB" id="A0A7L5AJ38"/>
<dbReference type="EC" id="3.6.1.7" evidence="2 5"/>
<dbReference type="Proteomes" id="UP000464507">
    <property type="component" value="Chromosome"/>
</dbReference>
<evidence type="ECO:0000259" key="8">
    <source>
        <dbReference type="PROSITE" id="PS51160"/>
    </source>
</evidence>
<dbReference type="RefSeq" id="WP_161886468.1">
    <property type="nucleotide sequence ID" value="NZ_CP017146.1"/>
</dbReference>
<dbReference type="GO" id="GO:0003998">
    <property type="term" value="F:acylphosphatase activity"/>
    <property type="evidence" value="ECO:0007669"/>
    <property type="project" value="UniProtKB-EC"/>
</dbReference>
<dbReference type="PROSITE" id="PS00150">
    <property type="entry name" value="ACYLPHOSPHATASE_1"/>
    <property type="match status" value="1"/>
</dbReference>
<comment type="similarity">
    <text evidence="1 7">Belongs to the acylphosphatase family.</text>
</comment>
<evidence type="ECO:0000256" key="3">
    <source>
        <dbReference type="ARBA" id="ARBA00015991"/>
    </source>
</evidence>
<feature type="active site" evidence="5">
    <location>
        <position position="40"/>
    </location>
</feature>
<dbReference type="PROSITE" id="PS51160">
    <property type="entry name" value="ACYLPHOSPHATASE_3"/>
    <property type="match status" value="1"/>
</dbReference>
<dbReference type="KEGG" id="mant:BHD05_10955"/>
<dbReference type="Gene3D" id="3.30.70.100">
    <property type="match status" value="1"/>
</dbReference>
<protein>
    <recommendedName>
        <fullName evidence="3 5">Acylphosphatase</fullName>
        <ecNumber evidence="2 5">3.6.1.7</ecNumber>
    </recommendedName>
</protein>
<evidence type="ECO:0000256" key="2">
    <source>
        <dbReference type="ARBA" id="ARBA00012150"/>
    </source>
</evidence>
<sequence length="92" mass="9765">MEAARVRTRAIVRGMVQGVGFRANARAEATRLGLSGFARNRSDGTVEVEAEGPDVAVAELVRWLHAGPPWAEVSSVEVTDLETAGDSGFRLG</sequence>
<name>A0A7L5AJ38_9MICO</name>
<proteinExistence type="inferred from homology"/>
<evidence type="ECO:0000256" key="4">
    <source>
        <dbReference type="ARBA" id="ARBA00047645"/>
    </source>
</evidence>